<organism evidence="3 4">
    <name type="scientific">Herbaspirillum rubrisubalbicans Os34</name>
    <dbReference type="NCBI Taxonomy" id="1235827"/>
    <lineage>
        <taxon>Bacteria</taxon>
        <taxon>Pseudomonadati</taxon>
        <taxon>Pseudomonadota</taxon>
        <taxon>Betaproteobacteria</taxon>
        <taxon>Burkholderiales</taxon>
        <taxon>Oxalobacteraceae</taxon>
        <taxon>Herbaspirillum</taxon>
    </lineage>
</organism>
<evidence type="ECO:0000313" key="4">
    <source>
        <dbReference type="Proteomes" id="UP000501648"/>
    </source>
</evidence>
<dbReference type="Proteomes" id="UP000501648">
    <property type="component" value="Chromosome"/>
</dbReference>
<reference evidence="3 4" key="1">
    <citation type="journal article" date="2012" name="J. Bacteriol.">
        <title>Genome sequence of the pathogenic Herbaspirillum seropedicae strain Os34, isolated from rice roots.</title>
        <authorList>
            <person name="Ye W."/>
            <person name="Ye S."/>
            <person name="Liu J."/>
            <person name="Chang S."/>
            <person name="Chen M."/>
            <person name="Zhu B."/>
            <person name="Guo L."/>
            <person name="An Q."/>
        </authorList>
    </citation>
    <scope>NUCLEOTIDE SEQUENCE [LARGE SCALE GENOMIC DNA]</scope>
    <source>
        <strain evidence="3 4">Os34</strain>
    </source>
</reference>
<feature type="domain" description="Tle cognate immunity protein 4 C-terminal" evidence="1">
    <location>
        <begin position="188"/>
        <end position="349"/>
    </location>
</feature>
<proteinExistence type="predicted"/>
<feature type="domain" description="Tle cognate immunity protein 4 N-terminal" evidence="2">
    <location>
        <begin position="48"/>
        <end position="184"/>
    </location>
</feature>
<dbReference type="EMBL" id="CP008956">
    <property type="protein sequence ID" value="QJP98710.1"/>
    <property type="molecule type" value="Genomic_DNA"/>
</dbReference>
<dbReference type="Pfam" id="PF18443">
    <property type="entry name" value="Tli4_N"/>
    <property type="match status" value="1"/>
</dbReference>
<dbReference type="AlphaFoldDB" id="A0A6M3ZJC6"/>
<gene>
    <name evidence="3" type="ORF">C798_00230</name>
</gene>
<dbReference type="InterPro" id="IPR041290">
    <property type="entry name" value="Tli4_C"/>
</dbReference>
<evidence type="ECO:0008006" key="5">
    <source>
        <dbReference type="Google" id="ProtNLM"/>
    </source>
</evidence>
<evidence type="ECO:0000259" key="1">
    <source>
        <dbReference type="Pfam" id="PF18426"/>
    </source>
</evidence>
<accession>A0A6M3ZJC6</accession>
<protein>
    <recommendedName>
        <fullName evidence="5">Tle cognate immunity protein 4 C-terminal domain-containing protein</fullName>
    </recommendedName>
</protein>
<name>A0A6M3ZJC6_9BURK</name>
<dbReference type="Pfam" id="PF18426">
    <property type="entry name" value="Tli4_C"/>
    <property type="match status" value="1"/>
</dbReference>
<evidence type="ECO:0000313" key="3">
    <source>
        <dbReference type="EMBL" id="QJP98710.1"/>
    </source>
</evidence>
<dbReference type="InterPro" id="IPR040761">
    <property type="entry name" value="Tli4_N"/>
</dbReference>
<sequence length="461" mass="51322">MIMKKKLRLIAIPTLVVWLFLSGDISLQKGLHIMNAAKASESAPALSTFCTGHFLLDMPAGSVLSGGNYRYDFARLEKPKAMSLEEFETEMATTEKTLRSTKHKVEPSLLRLLVKPDPQSWIFVYWEEDFITSVVQVDGYRWIDGTRYLFKAEAGHGKPATGTRSYQDNTVERVRKILSSLHKRSTHEIPTEPGYCFEDGFIANPKWEMEEAGIDIDIAGHPDAFVSVWFYPLAMRAHSQPLLDRMGGVLQMLGRMATSVHVLRRGDRQVGPYKGQEFLVSAPNSGGMRGHSFIWETEGEGTLDTPALKIELTTGHRAKDGNPQKTRLTDEQAMKLWDDVLNSFRLRPTSDPEKTSQLNPAPSPLLPLGELVATGSICPQTGWWQSSEAGNVEGGRRRHFKAGETMPSVVLLGSPNLWQSLRGKPPTYETATVWTLVAHEKTEDTSLSADQYDDTASGSQT</sequence>
<evidence type="ECO:0000259" key="2">
    <source>
        <dbReference type="Pfam" id="PF18443"/>
    </source>
</evidence>